<dbReference type="GO" id="GO:0008171">
    <property type="term" value="F:O-methyltransferase activity"/>
    <property type="evidence" value="ECO:0007669"/>
    <property type="project" value="TreeGrafter"/>
</dbReference>
<dbReference type="GO" id="GO:0032259">
    <property type="term" value="P:methylation"/>
    <property type="evidence" value="ECO:0007669"/>
    <property type="project" value="UniProtKB-KW"/>
</dbReference>
<keyword evidence="3" id="KW-1185">Reference proteome</keyword>
<comment type="caution">
    <text evidence="2">The sequence shown here is derived from an EMBL/GenBank/DDBJ whole genome shotgun (WGS) entry which is preliminary data.</text>
</comment>
<dbReference type="Pfam" id="PF05050">
    <property type="entry name" value="Methyltransf_21"/>
    <property type="match status" value="1"/>
</dbReference>
<dbReference type="AlphaFoldDB" id="A0A4R2JR85"/>
<dbReference type="Proteomes" id="UP000295680">
    <property type="component" value="Unassembled WGS sequence"/>
</dbReference>
<sequence>MVRPAPRGVRDLPPYTKNLMTAQERRRILLRDIDVVIDGGANGGQYAKWMRQCGFRGKIISFEPASETFDVLSEVARSDDDWHCHNMALGPEDGQVLLHLTRTSLGSSVFRRTDLHSRVWPDDVEAGTELVPMRSLRSLWHELGCDGCRVYLKLDVEGAELSVLEGAGPFLDRIALLELELPLVNMHHDAPAFEDVLNFLTARGFSVVALEQNHSGDDATGQMLMIDGIFRSSSAGLRGDVGFGGVRPSSKEDT</sequence>
<dbReference type="NCBIfam" id="TIGR01444">
    <property type="entry name" value="fkbM_fam"/>
    <property type="match status" value="1"/>
</dbReference>
<evidence type="ECO:0000313" key="3">
    <source>
        <dbReference type="Proteomes" id="UP000295680"/>
    </source>
</evidence>
<dbReference type="InterPro" id="IPR029063">
    <property type="entry name" value="SAM-dependent_MTases_sf"/>
</dbReference>
<protein>
    <submittedName>
        <fullName evidence="2">FkbM family methyltransferase</fullName>
    </submittedName>
</protein>
<dbReference type="PANTHER" id="PTHR36973:SF4">
    <property type="entry name" value="NODULATION PROTEIN"/>
    <property type="match status" value="1"/>
</dbReference>
<keyword evidence="2" id="KW-0489">Methyltransferase</keyword>
<feature type="domain" description="Methyltransferase FkbM" evidence="1">
    <location>
        <begin position="38"/>
        <end position="206"/>
    </location>
</feature>
<dbReference type="InterPro" id="IPR053188">
    <property type="entry name" value="FkbM_Methyltransferase"/>
</dbReference>
<gene>
    <name evidence="2" type="ORF">EV192_104180</name>
</gene>
<dbReference type="SUPFAM" id="SSF53335">
    <property type="entry name" value="S-adenosyl-L-methionine-dependent methyltransferases"/>
    <property type="match status" value="1"/>
</dbReference>
<dbReference type="InterPro" id="IPR006342">
    <property type="entry name" value="FkbM_mtfrase"/>
</dbReference>
<accession>A0A4R2JR85</accession>
<proteinExistence type="predicted"/>
<keyword evidence="2" id="KW-0808">Transferase</keyword>
<name>A0A4R2JR85_9PSEU</name>
<dbReference type="Gene3D" id="3.40.50.150">
    <property type="entry name" value="Vaccinia Virus protein VP39"/>
    <property type="match status" value="1"/>
</dbReference>
<evidence type="ECO:0000259" key="1">
    <source>
        <dbReference type="Pfam" id="PF05050"/>
    </source>
</evidence>
<organism evidence="2 3">
    <name type="scientific">Actinocrispum wychmicini</name>
    <dbReference type="NCBI Taxonomy" id="1213861"/>
    <lineage>
        <taxon>Bacteria</taxon>
        <taxon>Bacillati</taxon>
        <taxon>Actinomycetota</taxon>
        <taxon>Actinomycetes</taxon>
        <taxon>Pseudonocardiales</taxon>
        <taxon>Pseudonocardiaceae</taxon>
        <taxon>Actinocrispum</taxon>
    </lineage>
</organism>
<dbReference type="EMBL" id="SLWS01000004">
    <property type="protein sequence ID" value="TCO59339.1"/>
    <property type="molecule type" value="Genomic_DNA"/>
</dbReference>
<evidence type="ECO:0000313" key="2">
    <source>
        <dbReference type="EMBL" id="TCO59339.1"/>
    </source>
</evidence>
<dbReference type="PANTHER" id="PTHR36973">
    <property type="entry name" value="SLL1456 PROTEIN-RELATED"/>
    <property type="match status" value="1"/>
</dbReference>
<reference evidence="2 3" key="1">
    <citation type="submission" date="2019-03" db="EMBL/GenBank/DDBJ databases">
        <title>Genomic Encyclopedia of Type Strains, Phase IV (KMG-IV): sequencing the most valuable type-strain genomes for metagenomic binning, comparative biology and taxonomic classification.</title>
        <authorList>
            <person name="Goeker M."/>
        </authorList>
    </citation>
    <scope>NUCLEOTIDE SEQUENCE [LARGE SCALE GENOMIC DNA]</scope>
    <source>
        <strain evidence="2 3">DSM 45934</strain>
    </source>
</reference>